<feature type="domain" description="Disease resistance R13L4/SHOC-2-like LRR" evidence="4">
    <location>
        <begin position="150"/>
        <end position="315"/>
    </location>
</feature>
<dbReference type="Pfam" id="PF23598">
    <property type="entry name" value="LRR_14"/>
    <property type="match status" value="1"/>
</dbReference>
<accession>A0A059CAC7</accession>
<dbReference type="GO" id="GO:0004674">
    <property type="term" value="F:protein serine/threonine kinase activity"/>
    <property type="evidence" value="ECO:0000318"/>
    <property type="project" value="GO_Central"/>
</dbReference>
<dbReference type="GO" id="GO:0005886">
    <property type="term" value="C:plasma membrane"/>
    <property type="evidence" value="ECO:0000318"/>
    <property type="project" value="GO_Central"/>
</dbReference>
<evidence type="ECO:0000256" key="1">
    <source>
        <dbReference type="ARBA" id="ARBA00004479"/>
    </source>
</evidence>
<dbReference type="Gene3D" id="3.80.10.10">
    <property type="entry name" value="Ribonuclease Inhibitor"/>
    <property type="match status" value="1"/>
</dbReference>
<evidence type="ECO:0000256" key="2">
    <source>
        <dbReference type="ARBA" id="ARBA00022737"/>
    </source>
</evidence>
<comment type="subcellular location">
    <subcellularLocation>
        <location evidence="1">Membrane</location>
        <topology evidence="1">Single-pass type I membrane protein</topology>
    </subcellularLocation>
</comment>
<sequence>MTILFSAPPLISVLVLLCTTHFAAASTLLPDDEVEALREIGETLGKSDWDFNADPCGVDGGWGDNKDIDATSNAVTCQNFTDADNNSVPHVISIVLRNQSLPGSLPPQLFRLPYLKNFDVTRNYLNGIIPKEWGSTKLRNISVVINRLTGSIPKELGNISTLWELNVESNQLSGALPPDLGNLSQLIQLQLTSNNFTGELPQRFAELTALQDLRLGDNQFTGKIPDFIQNLSNLSVLFIQASGLQGPIPSRITLLEKLTDLRISDLNGTESQVPRLNSANIKTLILRSCNLIGELPDYLEEMTSLNILDLSFNKLSGNISSSFRKVNYL</sequence>
<dbReference type="SUPFAM" id="SSF52058">
    <property type="entry name" value="L domain-like"/>
    <property type="match status" value="1"/>
</dbReference>
<dbReference type="AlphaFoldDB" id="A0A059CAC7"/>
<feature type="signal peptide" evidence="3">
    <location>
        <begin position="1"/>
        <end position="25"/>
    </location>
</feature>
<protein>
    <recommendedName>
        <fullName evidence="4">Disease resistance R13L4/SHOC-2-like LRR domain-containing protein</fullName>
    </recommendedName>
</protein>
<evidence type="ECO:0000256" key="3">
    <source>
        <dbReference type="SAM" id="SignalP"/>
    </source>
</evidence>
<dbReference type="EMBL" id="KK198757">
    <property type="protein sequence ID" value="KCW75322.1"/>
    <property type="molecule type" value="Genomic_DNA"/>
</dbReference>
<feature type="chain" id="PRO_5001574274" description="Disease resistance R13L4/SHOC-2-like LRR domain-containing protein" evidence="3">
    <location>
        <begin position="26"/>
        <end position="329"/>
    </location>
</feature>
<dbReference type="PANTHER" id="PTHR48006">
    <property type="entry name" value="LEUCINE-RICH REPEAT-CONTAINING PROTEIN DDB_G0281931-RELATED"/>
    <property type="match status" value="1"/>
</dbReference>
<name>A0A059CAC7_EUCGR</name>
<dbReference type="InterPro" id="IPR051824">
    <property type="entry name" value="LRR_Rcpt-Like_S/T_Kinase"/>
</dbReference>
<evidence type="ECO:0000259" key="4">
    <source>
        <dbReference type="Pfam" id="PF23598"/>
    </source>
</evidence>
<dbReference type="PANTHER" id="PTHR48006:SF81">
    <property type="entry name" value="PROTEIN KINASE DOMAIN-CONTAINING PROTEIN"/>
    <property type="match status" value="1"/>
</dbReference>
<proteinExistence type="predicted"/>
<dbReference type="InParanoid" id="A0A059CAC7"/>
<keyword evidence="3" id="KW-0732">Signal</keyword>
<evidence type="ECO:0000313" key="5">
    <source>
        <dbReference type="EMBL" id="KCW75322.1"/>
    </source>
</evidence>
<dbReference type="Gramene" id="KCW75322">
    <property type="protein sequence ID" value="KCW75322"/>
    <property type="gene ID" value="EUGRSUZ_E04068"/>
</dbReference>
<dbReference type="FunFam" id="3.80.10.10:FF:000452">
    <property type="entry name" value="Probable LRR receptor-like serine/threonine-protein kinase RFK1"/>
    <property type="match status" value="1"/>
</dbReference>
<reference evidence="5" key="1">
    <citation type="submission" date="2013-07" db="EMBL/GenBank/DDBJ databases">
        <title>The genome of Eucalyptus grandis.</title>
        <authorList>
            <person name="Schmutz J."/>
            <person name="Hayes R."/>
            <person name="Myburg A."/>
            <person name="Tuskan G."/>
            <person name="Grattapaglia D."/>
            <person name="Rokhsar D.S."/>
        </authorList>
    </citation>
    <scope>NUCLEOTIDE SEQUENCE</scope>
    <source>
        <tissue evidence="5">Leaf extractions</tissue>
    </source>
</reference>
<organism evidence="5">
    <name type="scientific">Eucalyptus grandis</name>
    <name type="common">Flooded gum</name>
    <dbReference type="NCBI Taxonomy" id="71139"/>
    <lineage>
        <taxon>Eukaryota</taxon>
        <taxon>Viridiplantae</taxon>
        <taxon>Streptophyta</taxon>
        <taxon>Embryophyta</taxon>
        <taxon>Tracheophyta</taxon>
        <taxon>Spermatophyta</taxon>
        <taxon>Magnoliopsida</taxon>
        <taxon>eudicotyledons</taxon>
        <taxon>Gunneridae</taxon>
        <taxon>Pentapetalae</taxon>
        <taxon>rosids</taxon>
        <taxon>malvids</taxon>
        <taxon>Myrtales</taxon>
        <taxon>Myrtaceae</taxon>
        <taxon>Myrtoideae</taxon>
        <taxon>Eucalypteae</taxon>
        <taxon>Eucalyptus</taxon>
    </lineage>
</organism>
<gene>
    <name evidence="5" type="ORF">EUGRSUZ_E04068</name>
</gene>
<dbReference type="OMA" id="KIVMHAS"/>
<dbReference type="InterPro" id="IPR032675">
    <property type="entry name" value="LRR_dom_sf"/>
</dbReference>
<dbReference type="InterPro" id="IPR055414">
    <property type="entry name" value="LRR_R13L4/SHOC2-like"/>
</dbReference>
<keyword evidence="2" id="KW-0677">Repeat</keyword>